<dbReference type="GO" id="GO:0009847">
    <property type="term" value="P:spore germination"/>
    <property type="evidence" value="ECO:0007669"/>
    <property type="project" value="InterPro"/>
</dbReference>
<keyword evidence="3" id="KW-0813">Transport</keyword>
<protein>
    <submittedName>
        <fullName evidence="9">Spore germination protein</fullName>
    </submittedName>
</protein>
<evidence type="ECO:0000256" key="4">
    <source>
        <dbReference type="ARBA" id="ARBA00022544"/>
    </source>
</evidence>
<dbReference type="GO" id="GO:0016020">
    <property type="term" value="C:membrane"/>
    <property type="evidence" value="ECO:0007669"/>
    <property type="project" value="UniProtKB-SubCell"/>
</dbReference>
<dbReference type="AlphaFoldDB" id="A0A0U1L4K5"/>
<evidence type="ECO:0000256" key="7">
    <source>
        <dbReference type="ARBA" id="ARBA00023136"/>
    </source>
</evidence>
<evidence type="ECO:0000256" key="6">
    <source>
        <dbReference type="ARBA" id="ARBA00022989"/>
    </source>
</evidence>
<sequence length="369" mass="40510">MSYQPGRMGIAEGMALVFIILLPRIFLTTPANDAATVATAGWWMVIVSGLLTILTIIAWVYILQQTPGDLFSISEKLLGRIGAWLVTITCIVFFFLNAALLLRQFSENTLLTALPQIEFSFIIGWYALVAALSAFLGLEALARGTYLLLPISVFSLLIVLLLLAPTYDTYNLAPWQGYGFLPSLKHGIQNAGTNFGALILVIVAPAMQNVRTFKWASILGIMGCVFLKALSIMVFTMVFGIAVASEKTLPFFEMARLVYLSRYLQRIESLFIILWVIVGLLGIAISLYMGAYLITRLLKLPALKPLIPLSAYIIAQLAMIPPDIATVIRIDGFVIANFFTTSLFILTPLLLVASMMKTSKKGDQSCSSD</sequence>
<dbReference type="Proteomes" id="UP000049855">
    <property type="component" value="Unassembled WGS sequence"/>
</dbReference>
<dbReference type="InterPro" id="IPR004761">
    <property type="entry name" value="Spore_GerAB"/>
</dbReference>
<feature type="transmembrane region" description="Helical" evidence="8">
    <location>
        <begin position="40"/>
        <end position="62"/>
    </location>
</feature>
<proteinExistence type="inferred from homology"/>
<dbReference type="PANTHER" id="PTHR34975">
    <property type="entry name" value="SPORE GERMINATION PROTEIN A2"/>
    <property type="match status" value="1"/>
</dbReference>
<feature type="transmembrane region" description="Helical" evidence="8">
    <location>
        <begin position="270"/>
        <end position="294"/>
    </location>
</feature>
<organism evidence="9 10">
    <name type="scientific">Sporomusa ovata</name>
    <dbReference type="NCBI Taxonomy" id="2378"/>
    <lineage>
        <taxon>Bacteria</taxon>
        <taxon>Bacillati</taxon>
        <taxon>Bacillota</taxon>
        <taxon>Negativicutes</taxon>
        <taxon>Selenomonadales</taxon>
        <taxon>Sporomusaceae</taxon>
        <taxon>Sporomusa</taxon>
    </lineage>
</organism>
<evidence type="ECO:0000256" key="2">
    <source>
        <dbReference type="ARBA" id="ARBA00007998"/>
    </source>
</evidence>
<feature type="transmembrane region" description="Helical" evidence="8">
    <location>
        <begin position="145"/>
        <end position="167"/>
    </location>
</feature>
<comment type="subcellular location">
    <subcellularLocation>
        <location evidence="1">Membrane</location>
        <topology evidence="1">Multi-pass membrane protein</topology>
    </subcellularLocation>
</comment>
<evidence type="ECO:0000313" key="10">
    <source>
        <dbReference type="Proteomes" id="UP000049855"/>
    </source>
</evidence>
<dbReference type="RefSeq" id="WP_021170604.1">
    <property type="nucleotide sequence ID" value="NZ_CTRP01000014.1"/>
</dbReference>
<feature type="transmembrane region" description="Helical" evidence="8">
    <location>
        <begin position="334"/>
        <end position="353"/>
    </location>
</feature>
<keyword evidence="5 8" id="KW-0812">Transmembrane</keyword>
<feature type="transmembrane region" description="Helical" evidence="8">
    <location>
        <begin position="9"/>
        <end position="28"/>
    </location>
</feature>
<feature type="transmembrane region" description="Helical" evidence="8">
    <location>
        <begin position="306"/>
        <end position="328"/>
    </location>
</feature>
<evidence type="ECO:0000313" key="9">
    <source>
        <dbReference type="EMBL" id="CQR74618.1"/>
    </source>
</evidence>
<feature type="transmembrane region" description="Helical" evidence="8">
    <location>
        <begin position="83"/>
        <end position="105"/>
    </location>
</feature>
<keyword evidence="4" id="KW-0309">Germination</keyword>
<keyword evidence="7 8" id="KW-0472">Membrane</keyword>
<accession>A0A0U1L4K5</accession>
<feature type="transmembrane region" description="Helical" evidence="8">
    <location>
        <begin position="187"/>
        <end position="206"/>
    </location>
</feature>
<name>A0A0U1L4K5_9FIRM</name>
<dbReference type="EMBL" id="CTRP01000014">
    <property type="protein sequence ID" value="CQR74618.1"/>
    <property type="molecule type" value="Genomic_DNA"/>
</dbReference>
<feature type="transmembrane region" description="Helical" evidence="8">
    <location>
        <begin position="117"/>
        <end position="138"/>
    </location>
</feature>
<gene>
    <name evidence="9" type="ORF">SpAn4DRAFT_1080</name>
</gene>
<feature type="transmembrane region" description="Helical" evidence="8">
    <location>
        <begin position="218"/>
        <end position="244"/>
    </location>
</feature>
<dbReference type="PANTHER" id="PTHR34975:SF2">
    <property type="entry name" value="SPORE GERMINATION PROTEIN A2"/>
    <property type="match status" value="1"/>
</dbReference>
<comment type="similarity">
    <text evidence="2">Belongs to the amino acid-polyamine-organocation (APC) superfamily. Spore germination protein (SGP) (TC 2.A.3.9) family.</text>
</comment>
<dbReference type="Pfam" id="PF03845">
    <property type="entry name" value="Spore_permease"/>
    <property type="match status" value="1"/>
</dbReference>
<keyword evidence="10" id="KW-1185">Reference proteome</keyword>
<reference evidence="10" key="1">
    <citation type="submission" date="2015-03" db="EMBL/GenBank/DDBJ databases">
        <authorList>
            <person name="Nijsse Bart"/>
        </authorList>
    </citation>
    <scope>NUCLEOTIDE SEQUENCE [LARGE SCALE GENOMIC DNA]</scope>
</reference>
<evidence type="ECO:0000256" key="1">
    <source>
        <dbReference type="ARBA" id="ARBA00004141"/>
    </source>
</evidence>
<keyword evidence="6 8" id="KW-1133">Transmembrane helix</keyword>
<evidence type="ECO:0000256" key="8">
    <source>
        <dbReference type="SAM" id="Phobius"/>
    </source>
</evidence>
<evidence type="ECO:0000256" key="3">
    <source>
        <dbReference type="ARBA" id="ARBA00022448"/>
    </source>
</evidence>
<evidence type="ECO:0000256" key="5">
    <source>
        <dbReference type="ARBA" id="ARBA00022692"/>
    </source>
</evidence>